<evidence type="ECO:0000313" key="1">
    <source>
        <dbReference type="EMBL" id="KTD24847.1"/>
    </source>
</evidence>
<dbReference type="EMBL" id="LNYL01000048">
    <property type="protein sequence ID" value="KTD24847.1"/>
    <property type="molecule type" value="Genomic_DNA"/>
</dbReference>
<protein>
    <recommendedName>
        <fullName evidence="3">Ankyrin repeats (3 copies)</fullName>
    </recommendedName>
</protein>
<gene>
    <name evidence="1" type="ORF">Lmac_2384</name>
</gene>
<dbReference type="OrthoDB" id="5652468at2"/>
<dbReference type="Proteomes" id="UP000054908">
    <property type="component" value="Unassembled WGS sequence"/>
</dbReference>
<accession>A0A0W0VXL3</accession>
<proteinExistence type="predicted"/>
<evidence type="ECO:0008006" key="3">
    <source>
        <dbReference type="Google" id="ProtNLM"/>
    </source>
</evidence>
<name>A0A0W0VXL3_9GAMM</name>
<dbReference type="PATRIC" id="fig|466.6.peg.2531"/>
<dbReference type="AlphaFoldDB" id="A0A0W0VXL3"/>
<comment type="caution">
    <text evidence="1">The sequence shown here is derived from an EMBL/GenBank/DDBJ whole genome shotgun (WGS) entry which is preliminary data.</text>
</comment>
<dbReference type="RefSeq" id="WP_058453092.1">
    <property type="nucleotide sequence ID" value="NZ_CAAAIB010000016.1"/>
</dbReference>
<reference evidence="1 2" key="1">
    <citation type="submission" date="2015-11" db="EMBL/GenBank/DDBJ databases">
        <title>Genomic analysis of 38 Legionella species identifies large and diverse effector repertoires.</title>
        <authorList>
            <person name="Burstein D."/>
            <person name="Amaro F."/>
            <person name="Zusman T."/>
            <person name="Lifshitz Z."/>
            <person name="Cohen O."/>
            <person name="Gilbert J.A."/>
            <person name="Pupko T."/>
            <person name="Shuman H.A."/>
            <person name="Segal G."/>
        </authorList>
    </citation>
    <scope>NUCLEOTIDE SEQUENCE [LARGE SCALE GENOMIC DNA]</scope>
    <source>
        <strain evidence="1 2">PX-1-G2-E2</strain>
    </source>
</reference>
<evidence type="ECO:0000313" key="2">
    <source>
        <dbReference type="Proteomes" id="UP000054908"/>
    </source>
</evidence>
<keyword evidence="2" id="KW-1185">Reference proteome</keyword>
<organism evidence="1 2">
    <name type="scientific">Legionella maceachernii</name>
    <dbReference type="NCBI Taxonomy" id="466"/>
    <lineage>
        <taxon>Bacteria</taxon>
        <taxon>Pseudomonadati</taxon>
        <taxon>Pseudomonadota</taxon>
        <taxon>Gammaproteobacteria</taxon>
        <taxon>Legionellales</taxon>
        <taxon>Legionellaceae</taxon>
        <taxon>Legionella</taxon>
    </lineage>
</organism>
<sequence>MTTLYELNYYQNGFNLMVKKGYEGDEEAVNKLSQEGGSLWDGVYGYALGGRNELVKKVLVDHPELLPAAATGYARAKNSKEIANLNGNDDLKAYLAYGYALAGNETQVRAALNSRGGIKYLPLIIEGLAATNQAALLYELVDKTRYYPNALKAAAKSAQHDLVTGLLDKFSINLKELATAENPLKSNTQTTLAYVLQGYSEGRHFEEAAEILELGVNPMHCLNALAPKGQLDPTDASLLLSTIKKPETREKVLKLMESQFRLKSDKLDFELKLPPRTEGESYDNILKCS</sequence>